<gene>
    <name evidence="2" type="ORF">POL67_22975</name>
</gene>
<dbReference type="Gene3D" id="1.10.3210.10">
    <property type="entry name" value="Hypothetical protein af1432"/>
    <property type="match status" value="1"/>
</dbReference>
<evidence type="ECO:0000313" key="3">
    <source>
        <dbReference type="Proteomes" id="UP001221411"/>
    </source>
</evidence>
<dbReference type="InterPro" id="IPR006674">
    <property type="entry name" value="HD_domain"/>
</dbReference>
<reference evidence="2 3" key="1">
    <citation type="submission" date="2022-11" db="EMBL/GenBank/DDBJ databases">
        <title>Minimal conservation of predation-associated metabolite biosynthetic gene clusters underscores biosynthetic potential of Myxococcota including descriptions for ten novel species: Archangium lansinium sp. nov., Myxococcus landrumus sp. nov., Nannocystis bai.</title>
        <authorList>
            <person name="Ahearne A."/>
            <person name="Stevens C."/>
            <person name="Dowd S."/>
        </authorList>
    </citation>
    <scope>NUCLEOTIDE SEQUENCE [LARGE SCALE GENOMIC DNA]</scope>
    <source>
        <strain evidence="2 3">RJM3</strain>
    </source>
</reference>
<evidence type="ECO:0000313" key="2">
    <source>
        <dbReference type="EMBL" id="MDC0744213.1"/>
    </source>
</evidence>
<dbReference type="RefSeq" id="WP_271920497.1">
    <property type="nucleotide sequence ID" value="NZ_JAQNDO010000001.1"/>
</dbReference>
<feature type="domain" description="HD" evidence="1">
    <location>
        <begin position="41"/>
        <end position="133"/>
    </location>
</feature>
<dbReference type="Pfam" id="PF01966">
    <property type="entry name" value="HD"/>
    <property type="match status" value="1"/>
</dbReference>
<dbReference type="InterPro" id="IPR003607">
    <property type="entry name" value="HD/PDEase_dom"/>
</dbReference>
<dbReference type="SUPFAM" id="SSF109604">
    <property type="entry name" value="HD-domain/PDEase-like"/>
    <property type="match status" value="1"/>
</dbReference>
<keyword evidence="3" id="KW-1185">Reference proteome</keyword>
<dbReference type="Proteomes" id="UP001221411">
    <property type="component" value="Unassembled WGS sequence"/>
</dbReference>
<evidence type="ECO:0000259" key="1">
    <source>
        <dbReference type="Pfam" id="PF01966"/>
    </source>
</evidence>
<dbReference type="EMBL" id="JAQNDO010000001">
    <property type="protein sequence ID" value="MDC0744213.1"/>
    <property type="molecule type" value="Genomic_DNA"/>
</dbReference>
<sequence>MGERRDHLRRAPVMYDELLPLLLALDGIRQNPAYHPEGCALYHSLQVFDLARAASPERALWAAALLHDVGKAISSPDHDALGADLLDGLVSPRIVWLVRHHLDLLHDPGPTKRRLRGTAALADLQRLRRWDVLGRSPHATVMSPEDALSILLEGADLSLLDPGGEPAPIHDPRKEIF</sequence>
<comment type="caution">
    <text evidence="2">The sequence shown here is derived from an EMBL/GenBank/DDBJ whole genome shotgun (WGS) entry which is preliminary data.</text>
</comment>
<name>A0ABT5ESN4_9BACT</name>
<accession>A0ABT5ESN4</accession>
<protein>
    <submittedName>
        <fullName evidence="2">HD domain-containing protein</fullName>
    </submittedName>
</protein>
<organism evidence="2 3">
    <name type="scientific">Polyangium mundeleinium</name>
    <dbReference type="NCBI Taxonomy" id="2995306"/>
    <lineage>
        <taxon>Bacteria</taxon>
        <taxon>Pseudomonadati</taxon>
        <taxon>Myxococcota</taxon>
        <taxon>Polyangia</taxon>
        <taxon>Polyangiales</taxon>
        <taxon>Polyangiaceae</taxon>
        <taxon>Polyangium</taxon>
    </lineage>
</organism>
<proteinExistence type="predicted"/>
<dbReference type="CDD" id="cd00077">
    <property type="entry name" value="HDc"/>
    <property type="match status" value="1"/>
</dbReference>